<dbReference type="VEuPathDB" id="VectorBase:BGLB001940"/>
<evidence type="ECO:0000313" key="5">
    <source>
        <dbReference type="Proteomes" id="UP000076420"/>
    </source>
</evidence>
<dbReference type="OrthoDB" id="10261433at2759"/>
<dbReference type="PANTHER" id="PTHR45688">
    <property type="match status" value="1"/>
</dbReference>
<comment type="similarity">
    <text evidence="1 3">Belongs to the class-III pyridoxal-phosphate-dependent aminotransferase family.</text>
</comment>
<dbReference type="InterPro" id="IPR015422">
    <property type="entry name" value="PyrdxlP-dep_Trfase_small"/>
</dbReference>
<dbReference type="PIRSF" id="PIRSF000521">
    <property type="entry name" value="Transaminase_4ab_Lys_Orn"/>
    <property type="match status" value="1"/>
</dbReference>
<dbReference type="InterPro" id="IPR049704">
    <property type="entry name" value="Aminotrans_3_PPA_site"/>
</dbReference>
<evidence type="ECO:0000256" key="1">
    <source>
        <dbReference type="ARBA" id="ARBA00008954"/>
    </source>
</evidence>
<name>A0A2C9JFX2_BIOGL</name>
<proteinExistence type="inferred from homology"/>
<dbReference type="STRING" id="6526.A0A2C9JFX2"/>
<dbReference type="EnsemblMetazoa" id="BGLB001940-RC">
    <property type="protein sequence ID" value="BGLB001940-PC"/>
    <property type="gene ID" value="BGLB001940"/>
</dbReference>
<dbReference type="GO" id="GO:0005739">
    <property type="term" value="C:mitochondrion"/>
    <property type="evidence" value="ECO:0007669"/>
    <property type="project" value="TreeGrafter"/>
</dbReference>
<evidence type="ECO:0000256" key="3">
    <source>
        <dbReference type="RuleBase" id="RU003560"/>
    </source>
</evidence>
<dbReference type="PROSITE" id="PS00600">
    <property type="entry name" value="AA_TRANSFER_CLASS_3"/>
    <property type="match status" value="1"/>
</dbReference>
<dbReference type="GO" id="GO:0030170">
    <property type="term" value="F:pyridoxal phosphate binding"/>
    <property type="evidence" value="ECO:0007669"/>
    <property type="project" value="InterPro"/>
</dbReference>
<protein>
    <recommendedName>
        <fullName evidence="6">Alanine--glyoxylate aminotransferase 2-like</fullName>
    </recommendedName>
</protein>
<organism evidence="4 5">
    <name type="scientific">Biomphalaria glabrata</name>
    <name type="common">Bloodfluke planorb</name>
    <name type="synonym">Freshwater snail</name>
    <dbReference type="NCBI Taxonomy" id="6526"/>
    <lineage>
        <taxon>Eukaryota</taxon>
        <taxon>Metazoa</taxon>
        <taxon>Spiralia</taxon>
        <taxon>Lophotrochozoa</taxon>
        <taxon>Mollusca</taxon>
        <taxon>Gastropoda</taxon>
        <taxon>Heterobranchia</taxon>
        <taxon>Euthyneura</taxon>
        <taxon>Panpulmonata</taxon>
        <taxon>Hygrophila</taxon>
        <taxon>Lymnaeoidea</taxon>
        <taxon>Planorbidae</taxon>
        <taxon>Biomphalaria</taxon>
    </lineage>
</organism>
<accession>A0A2C9JFX2</accession>
<dbReference type="VEuPathDB" id="VectorBase:BGLAX_041614"/>
<dbReference type="KEGG" id="bgt:106054843"/>
<dbReference type="Gene3D" id="3.90.1150.10">
    <property type="entry name" value="Aspartate Aminotransferase, domain 1"/>
    <property type="match status" value="1"/>
</dbReference>
<dbReference type="InterPro" id="IPR015421">
    <property type="entry name" value="PyrdxlP-dep_Trfase_major"/>
</dbReference>
<dbReference type="Gene3D" id="3.40.640.10">
    <property type="entry name" value="Type I PLP-dependent aspartate aminotransferase-like (Major domain)"/>
    <property type="match status" value="1"/>
</dbReference>
<dbReference type="GO" id="GO:0008483">
    <property type="term" value="F:transaminase activity"/>
    <property type="evidence" value="ECO:0007669"/>
    <property type="project" value="InterPro"/>
</dbReference>
<dbReference type="AlphaFoldDB" id="A0A2C9JFX2"/>
<dbReference type="SUPFAM" id="SSF53383">
    <property type="entry name" value="PLP-dependent transferases"/>
    <property type="match status" value="1"/>
</dbReference>
<dbReference type="Pfam" id="PF00202">
    <property type="entry name" value="Aminotran_3"/>
    <property type="match status" value="1"/>
</dbReference>
<dbReference type="InterPro" id="IPR005814">
    <property type="entry name" value="Aminotrans_3"/>
</dbReference>
<evidence type="ECO:0000313" key="4">
    <source>
        <dbReference type="EnsemblMetazoa" id="BGLB001940-PB"/>
    </source>
</evidence>
<dbReference type="Proteomes" id="UP000076420">
    <property type="component" value="Unassembled WGS sequence"/>
</dbReference>
<dbReference type="CDD" id="cd00610">
    <property type="entry name" value="OAT_like"/>
    <property type="match status" value="1"/>
</dbReference>
<reference evidence="4" key="1">
    <citation type="submission" date="2020-05" db="UniProtKB">
        <authorList>
            <consortium name="EnsemblMetazoa"/>
        </authorList>
    </citation>
    <scope>IDENTIFICATION</scope>
    <source>
        <strain evidence="4">BB02</strain>
    </source>
</reference>
<sequence length="446" mass="49378">MNGSLTKEQTLNLRKQFIGPSCTLFFKSDPVKIVSAKGQYMYDEEGHEYLDCINNVAHVGHCHPQVVAAGVEQMGQLNTNSRFLHDNIVLLAQKLVSHLPNQLCMVYFTNSGSEANDLALRLSRHHTKGTEIIALDRAYHGHVVSLIDLSTYKLDRMIDGVHTKPDFVHIAECPDTYRGKYNTASNPNDDLATLYANNVEDILDNIAKKDKQVCCFIAESMQSCGGQVIYPPGYLTKVFQSVRAAGGVCILDEVQVGFGRVGTHMWSFSTQNVVPDILTLGKPMGNGHPLSAVITTKEIAASFEGCGVEYFNTYGGNPVSCSIGLAVLDVIEKDKLLENAVKIGKLMETKLNELKEKYTLIGDVRGVGMFWGLDLVKSRATRAPATEEAAYIVSRLKEEYILFSRDGPDENVLKFKAPMCFNKDNVEHLILKLDKILAELTSNKEH</sequence>
<gene>
    <name evidence="4" type="primary">106054843</name>
</gene>
<dbReference type="PANTHER" id="PTHR45688:SF13">
    <property type="entry name" value="ALANINE--GLYOXYLATE AMINOTRANSFERASE 2-LIKE"/>
    <property type="match status" value="1"/>
</dbReference>
<evidence type="ECO:0008006" key="6">
    <source>
        <dbReference type="Google" id="ProtNLM"/>
    </source>
</evidence>
<evidence type="ECO:0000256" key="2">
    <source>
        <dbReference type="ARBA" id="ARBA00022898"/>
    </source>
</evidence>
<dbReference type="InterPro" id="IPR015424">
    <property type="entry name" value="PyrdxlP-dep_Trfase"/>
</dbReference>
<keyword evidence="2 3" id="KW-0663">Pyridoxal phosphate</keyword>
<dbReference type="EnsemblMetazoa" id="BGLB001940-RB">
    <property type="protein sequence ID" value="BGLB001940-PB"/>
    <property type="gene ID" value="BGLB001940"/>
</dbReference>